<dbReference type="AlphaFoldDB" id="A0A1T3FHQ5"/>
<evidence type="ECO:0000313" key="1">
    <source>
        <dbReference type="EMBL" id="OOH93761.1"/>
    </source>
</evidence>
<accession>A0A1T3FHQ5</accession>
<dbReference type="EMBL" id="MPOG01000016">
    <property type="protein sequence ID" value="OOH93761.1"/>
    <property type="molecule type" value="Genomic_DNA"/>
</dbReference>
<gene>
    <name evidence="1" type="ORF">BMF97_15155</name>
</gene>
<protein>
    <recommendedName>
        <fullName evidence="3">Nucleotidyltransferase</fullName>
    </recommendedName>
</protein>
<keyword evidence="2" id="KW-1185">Reference proteome</keyword>
<dbReference type="RefSeq" id="WP_070904241.1">
    <property type="nucleotide sequence ID" value="NZ_CP016378.1"/>
</dbReference>
<organism evidence="1 2">
    <name type="scientific">Elizabethkingia meningoseptica</name>
    <name type="common">Chryseobacterium meningosepticum</name>
    <dbReference type="NCBI Taxonomy" id="238"/>
    <lineage>
        <taxon>Bacteria</taxon>
        <taxon>Pseudomonadati</taxon>
        <taxon>Bacteroidota</taxon>
        <taxon>Flavobacteriia</taxon>
        <taxon>Flavobacteriales</taxon>
        <taxon>Weeksellaceae</taxon>
        <taxon>Elizabethkingia</taxon>
    </lineage>
</organism>
<dbReference type="Pfam" id="PF14907">
    <property type="entry name" value="NTP_transf_5"/>
    <property type="match status" value="1"/>
</dbReference>
<dbReference type="OrthoDB" id="9812148at2"/>
<evidence type="ECO:0008006" key="3">
    <source>
        <dbReference type="Google" id="ProtNLM"/>
    </source>
</evidence>
<dbReference type="STRING" id="238.BBD35_08585"/>
<sequence>MLENKVSNAFFTLLRAGLWNRPIDYIGCFPLSEEDWDTLFRISIQQTVEGVVFDGIQMLPKDQLPPRELHLKWLVRIEKIGQRNTWMNNIIAEQTRFFSTINVQPLLLKGQGLAVCYENPSRRVCGDIDWCFQSKEDFYKADDLLTRHGIVTQSTAGYSSCYLWRGCEIDHHQKIFDIHNPFSSRYLQNLEEIEKENYIQMDIHGTKVLLLSPTLQMLQVNAHILKHLLSFGIGIRQLCDAAVLYKTYKNKINGEKLKEIYTRLKIVKWVALLHEVLVKYIGLSKENLPFSYEIKHSADWMMEEIWRSGNFGFHDERYQKEQNVSSEKRENTKKRLWNNFIKYVPYAPMEAISFPLVHFYSGLVKK</sequence>
<evidence type="ECO:0000313" key="2">
    <source>
        <dbReference type="Proteomes" id="UP000188947"/>
    </source>
</evidence>
<proteinExistence type="predicted"/>
<dbReference type="Proteomes" id="UP000188947">
    <property type="component" value="Unassembled WGS sequence"/>
</dbReference>
<name>A0A1T3FHQ5_ELIME</name>
<comment type="caution">
    <text evidence="1">The sequence shown here is derived from an EMBL/GenBank/DDBJ whole genome shotgun (WGS) entry which is preliminary data.</text>
</comment>
<reference evidence="1 2" key="1">
    <citation type="submission" date="2016-11" db="EMBL/GenBank/DDBJ databases">
        <title>Genome sequence and comparative genomic analysis of clinical strain Elizabethkingia meningoseptica 61421 PRCM.</title>
        <authorList>
            <person name="Wang M."/>
            <person name="Hu S."/>
            <person name="Cao L."/>
            <person name="Jiang T."/>
            <person name="Zhou Y."/>
            <person name="Ming D."/>
        </authorList>
    </citation>
    <scope>NUCLEOTIDE SEQUENCE [LARGE SCALE GENOMIC DNA]</scope>
    <source>
        <strain evidence="1 2">61421 PRCM</strain>
    </source>
</reference>
<dbReference type="eggNOG" id="COG2244">
    <property type="taxonomic scope" value="Bacteria"/>
</dbReference>
<dbReference type="InterPro" id="IPR039498">
    <property type="entry name" value="NTP_transf_5"/>
</dbReference>